<comment type="caution">
    <text evidence="17">The sequence shown here is derived from an EMBL/GenBank/DDBJ whole genome shotgun (WGS) entry which is preliminary data.</text>
</comment>
<keyword evidence="8" id="KW-0175">Coiled coil</keyword>
<dbReference type="GO" id="GO:0045505">
    <property type="term" value="F:dynein intermediate chain binding"/>
    <property type="evidence" value="ECO:0007669"/>
    <property type="project" value="InterPro"/>
</dbReference>
<dbReference type="InterPro" id="IPR041658">
    <property type="entry name" value="AAA_lid_11"/>
</dbReference>
<evidence type="ECO:0000256" key="8">
    <source>
        <dbReference type="ARBA" id="ARBA00023054"/>
    </source>
</evidence>
<comment type="subcellular location">
    <subcellularLocation>
        <location evidence="1">Cell projection</location>
        <location evidence="1">Cilium</location>
    </subcellularLocation>
    <subcellularLocation>
        <location evidence="2">Cytoplasm</location>
        <location evidence="2">Cytoskeleton</location>
    </subcellularLocation>
</comment>
<keyword evidence="3" id="KW-0963">Cytoplasm</keyword>
<keyword evidence="11" id="KW-0206">Cytoskeleton</keyword>
<dbReference type="Gene3D" id="3.40.50.300">
    <property type="entry name" value="P-loop containing nucleotide triphosphate hydrolases"/>
    <property type="match status" value="1"/>
</dbReference>
<feature type="domain" description="Dynein heavy chain C-terminal" evidence="16">
    <location>
        <begin position="591"/>
        <end position="890"/>
    </location>
</feature>
<dbReference type="Pfam" id="PF12781">
    <property type="entry name" value="AAA_9"/>
    <property type="match status" value="1"/>
</dbReference>
<keyword evidence="6" id="KW-0067">ATP-binding</keyword>
<evidence type="ECO:0000256" key="7">
    <source>
        <dbReference type="ARBA" id="ARBA00023017"/>
    </source>
</evidence>
<dbReference type="InterPro" id="IPR004273">
    <property type="entry name" value="Dynein_heavy_D6_P-loop"/>
</dbReference>
<evidence type="ECO:0000259" key="16">
    <source>
        <dbReference type="Pfam" id="PF18199"/>
    </source>
</evidence>
<organism evidence="17 18">
    <name type="scientific">Cymbomonas tetramitiformis</name>
    <dbReference type="NCBI Taxonomy" id="36881"/>
    <lineage>
        <taxon>Eukaryota</taxon>
        <taxon>Viridiplantae</taxon>
        <taxon>Chlorophyta</taxon>
        <taxon>Pyramimonadophyceae</taxon>
        <taxon>Pyramimonadales</taxon>
        <taxon>Pyramimonadaceae</taxon>
        <taxon>Cymbomonas</taxon>
    </lineage>
</organism>
<evidence type="ECO:0000256" key="9">
    <source>
        <dbReference type="ARBA" id="ARBA00023069"/>
    </source>
</evidence>
<dbReference type="InterPro" id="IPR042219">
    <property type="entry name" value="AAA_lid_11_sf"/>
</dbReference>
<protein>
    <recommendedName>
        <fullName evidence="19">Dynein heavy chain</fullName>
    </recommendedName>
</protein>
<evidence type="ECO:0000259" key="14">
    <source>
        <dbReference type="Pfam" id="PF12781"/>
    </source>
</evidence>
<dbReference type="GO" id="GO:0005524">
    <property type="term" value="F:ATP binding"/>
    <property type="evidence" value="ECO:0007669"/>
    <property type="project" value="UniProtKB-KW"/>
</dbReference>
<keyword evidence="5" id="KW-0547">Nucleotide-binding</keyword>
<evidence type="ECO:0000313" key="17">
    <source>
        <dbReference type="EMBL" id="KAK3264588.1"/>
    </source>
</evidence>
<feature type="domain" description="Dynein heavy chain region D6 P-loop" evidence="13">
    <location>
        <begin position="295"/>
        <end position="406"/>
    </location>
</feature>
<keyword evidence="4" id="KW-0493">Microtubule</keyword>
<dbReference type="FunFam" id="3.40.50.300:FF:000362">
    <property type="entry name" value="Dynein, axonemal, heavy chain 6"/>
    <property type="match status" value="1"/>
</dbReference>
<keyword evidence="9" id="KW-0969">Cilium</keyword>
<feature type="domain" description="Dynein heavy chain AAA lid" evidence="15">
    <location>
        <begin position="440"/>
        <end position="584"/>
    </location>
</feature>
<sequence>GADNKRQLKEIEDRILEVLSTSEGNILEDATAIDVLSQSKVVSDDIAHKQRVAEKTEIKIDEARLSYKPVATYGSILFFTVADLASIDPMYQFSLDWYITHFCGSMDTAGPSTNQDRRLENLKECFLRQIFVNVCRSLFEKDKLLFAFLLVITIERDEHANVDPQEWRFLLTGMVASMENVMSAPNPAAEWLPERSWTELCRVSSLPKFEGLANDFAENISLWKMFYDLVEPHKGMLHGKWNEELNSLQRTIVLRCLRPDKVVLRIQDFVTEKIGRQFVEPPPFDLTLIFQDSAATAPLVFILSAGTDPTAVLLSFAQQRGQPIRTISLGQGQGPKAERAIKEGRGDGTWVMLQNCHLAASWMPRLEIICEGFTESSCVNQFRLWLTSYPSEHFPVAILQNSVKMTNEPPKGLRTNIMRAYSTEPLSPPAFLDSCTHPGWKNLLFGLCFFHAVLQERLKFGPLGFNVPYQFSEADFVISVRQLKMFLQESIDEDPLADAPFEALLYTTGQCNYGGRVTDDRDRICMMNLLQGIYCEDILREEAMLSRSGTYYVPSEKDAKGYVAEVSKFPINALTEVFGLHENADITKDMQETALMFSSILLTQGRVSSGGGKTREEVVTEMTNSLLARLPADFDLEKVQDRWPVVYEESMNTVLIQECIRFNRLLAVIRTSMENLQRALKGFVLMSTDLDQLATDMYDGKQPALWAKRSYPSLMSLTSYVEDFLERLAMLTKWIRNGPPVVFWISGFFFTHAFLTAALQNFARKYRVPIDDVQMDFEMLKGKDYEEKPTDGVYVQGLFFEGARWDAQTHQIAESAPKILFTKAPVMWFKPCQTARVSSYPHYNCPVYRTAERRGTLSTTGHSTNFVLNIRIPSEKPSAHWTGRGVAMLTQLTDA</sequence>
<evidence type="ECO:0000256" key="6">
    <source>
        <dbReference type="ARBA" id="ARBA00022840"/>
    </source>
</evidence>
<evidence type="ECO:0000256" key="5">
    <source>
        <dbReference type="ARBA" id="ARBA00022741"/>
    </source>
</evidence>
<dbReference type="Pfam" id="PF03028">
    <property type="entry name" value="Dynein_heavy"/>
    <property type="match status" value="1"/>
</dbReference>
<dbReference type="FunFam" id="3.10.490.20:FF:000001">
    <property type="entry name" value="dynein heavy chain 7, axonemal"/>
    <property type="match status" value="1"/>
</dbReference>
<dbReference type="GO" id="GO:0030286">
    <property type="term" value="C:dynein complex"/>
    <property type="evidence" value="ECO:0007669"/>
    <property type="project" value="UniProtKB-KW"/>
</dbReference>
<dbReference type="FunFam" id="1.10.8.720:FF:000001">
    <property type="entry name" value="dynein heavy chain 7, axonemal"/>
    <property type="match status" value="1"/>
</dbReference>
<dbReference type="InterPro" id="IPR026983">
    <property type="entry name" value="DHC"/>
</dbReference>
<dbReference type="Proteomes" id="UP001190700">
    <property type="component" value="Unassembled WGS sequence"/>
</dbReference>
<feature type="domain" description="Dynein heavy chain ATP-binding dynein motor region" evidence="14">
    <location>
        <begin position="2"/>
        <end position="46"/>
    </location>
</feature>
<dbReference type="InterPro" id="IPR043160">
    <property type="entry name" value="Dynein_C_barrel"/>
</dbReference>
<feature type="non-terminal residue" evidence="17">
    <location>
        <position position="1"/>
    </location>
</feature>
<accession>A0AAE0KXN4</accession>
<dbReference type="Gene3D" id="1.10.8.720">
    <property type="entry name" value="Region D6 of dynein motor"/>
    <property type="match status" value="1"/>
</dbReference>
<reference evidence="17 18" key="1">
    <citation type="journal article" date="2015" name="Genome Biol. Evol.">
        <title>Comparative Genomics of a Bacterivorous Green Alga Reveals Evolutionary Causalities and Consequences of Phago-Mixotrophic Mode of Nutrition.</title>
        <authorList>
            <person name="Burns J.A."/>
            <person name="Paasch A."/>
            <person name="Narechania A."/>
            <person name="Kim E."/>
        </authorList>
    </citation>
    <scope>NUCLEOTIDE SEQUENCE [LARGE SCALE GENOMIC DNA]</scope>
    <source>
        <strain evidence="17 18">PLY_AMNH</strain>
    </source>
</reference>
<evidence type="ECO:0000256" key="2">
    <source>
        <dbReference type="ARBA" id="ARBA00004245"/>
    </source>
</evidence>
<evidence type="ECO:0000256" key="11">
    <source>
        <dbReference type="ARBA" id="ARBA00023212"/>
    </source>
</evidence>
<evidence type="ECO:0000256" key="10">
    <source>
        <dbReference type="ARBA" id="ARBA00023175"/>
    </source>
</evidence>
<dbReference type="GO" id="GO:0005929">
    <property type="term" value="C:cilium"/>
    <property type="evidence" value="ECO:0007669"/>
    <property type="project" value="UniProtKB-SubCell"/>
</dbReference>
<dbReference type="Gene3D" id="1.20.1270.280">
    <property type="match status" value="1"/>
</dbReference>
<dbReference type="AlphaFoldDB" id="A0AAE0KXN4"/>
<evidence type="ECO:0000313" key="18">
    <source>
        <dbReference type="Proteomes" id="UP001190700"/>
    </source>
</evidence>
<dbReference type="GO" id="GO:0060271">
    <property type="term" value="P:cilium assembly"/>
    <property type="evidence" value="ECO:0007669"/>
    <property type="project" value="UniProtKB-ARBA"/>
</dbReference>
<name>A0AAE0KXN4_9CHLO</name>
<dbReference type="GO" id="GO:0007018">
    <property type="term" value="P:microtubule-based movement"/>
    <property type="evidence" value="ECO:0007669"/>
    <property type="project" value="InterPro"/>
</dbReference>
<dbReference type="PANTHER" id="PTHR22878:SF70">
    <property type="entry name" value="DYNEIN HEAVY CHAIN 2, AXONEMAL"/>
    <property type="match status" value="1"/>
</dbReference>
<keyword evidence="12" id="KW-0966">Cell projection</keyword>
<dbReference type="Pfam" id="PF18198">
    <property type="entry name" value="AAA_lid_11"/>
    <property type="match status" value="1"/>
</dbReference>
<gene>
    <name evidence="17" type="ORF">CYMTET_26684</name>
</gene>
<dbReference type="FunFam" id="1.10.8.1220:FF:000001">
    <property type="entry name" value="Dynein axonemal heavy chain 5"/>
    <property type="match status" value="1"/>
</dbReference>
<evidence type="ECO:0000259" key="13">
    <source>
        <dbReference type="Pfam" id="PF03028"/>
    </source>
</evidence>
<evidence type="ECO:0000259" key="15">
    <source>
        <dbReference type="Pfam" id="PF18198"/>
    </source>
</evidence>
<proteinExistence type="predicted"/>
<keyword evidence="18" id="KW-1185">Reference proteome</keyword>
<dbReference type="Gene3D" id="3.10.490.20">
    <property type="match status" value="1"/>
</dbReference>
<dbReference type="InterPro" id="IPR027417">
    <property type="entry name" value="P-loop_NTPase"/>
</dbReference>
<dbReference type="EMBL" id="LGRX02014458">
    <property type="protein sequence ID" value="KAK3264588.1"/>
    <property type="molecule type" value="Genomic_DNA"/>
</dbReference>
<evidence type="ECO:0000256" key="1">
    <source>
        <dbReference type="ARBA" id="ARBA00004138"/>
    </source>
</evidence>
<evidence type="ECO:0000256" key="12">
    <source>
        <dbReference type="ARBA" id="ARBA00023273"/>
    </source>
</evidence>
<dbReference type="InterPro" id="IPR041228">
    <property type="entry name" value="Dynein_C"/>
</dbReference>
<dbReference type="PANTHER" id="PTHR22878">
    <property type="entry name" value="DYNEIN HEAVY CHAIN 6, AXONEMAL-LIKE-RELATED"/>
    <property type="match status" value="1"/>
</dbReference>
<evidence type="ECO:0000256" key="3">
    <source>
        <dbReference type="ARBA" id="ARBA00022490"/>
    </source>
</evidence>
<dbReference type="GO" id="GO:0005874">
    <property type="term" value="C:microtubule"/>
    <property type="evidence" value="ECO:0007669"/>
    <property type="project" value="UniProtKB-KW"/>
</dbReference>
<evidence type="ECO:0000256" key="4">
    <source>
        <dbReference type="ARBA" id="ARBA00022701"/>
    </source>
</evidence>
<dbReference type="Gene3D" id="1.10.8.1220">
    <property type="match status" value="1"/>
</dbReference>
<dbReference type="GO" id="GO:0051959">
    <property type="term" value="F:dynein light intermediate chain binding"/>
    <property type="evidence" value="ECO:0007669"/>
    <property type="project" value="InterPro"/>
</dbReference>
<keyword evidence="7" id="KW-0243">Dynein</keyword>
<dbReference type="FunFam" id="1.20.1270.280:FF:000001">
    <property type="entry name" value="dynein heavy chain 7, axonemal"/>
    <property type="match status" value="1"/>
</dbReference>
<keyword evidence="10" id="KW-0505">Motor protein</keyword>
<dbReference type="Gene3D" id="6.10.140.1060">
    <property type="match status" value="1"/>
</dbReference>
<dbReference type="GO" id="GO:0008569">
    <property type="term" value="F:minus-end-directed microtubule motor activity"/>
    <property type="evidence" value="ECO:0007669"/>
    <property type="project" value="InterPro"/>
</dbReference>
<dbReference type="InterPro" id="IPR035706">
    <property type="entry name" value="AAA_9"/>
</dbReference>
<dbReference type="Pfam" id="PF18199">
    <property type="entry name" value="Dynein_C"/>
    <property type="match status" value="1"/>
</dbReference>
<evidence type="ECO:0008006" key="19">
    <source>
        <dbReference type="Google" id="ProtNLM"/>
    </source>
</evidence>